<keyword evidence="1" id="KW-0812">Transmembrane</keyword>
<dbReference type="Proteomes" id="UP000823561">
    <property type="component" value="Chromosome 19"/>
</dbReference>
<proteinExistence type="predicted"/>
<comment type="caution">
    <text evidence="2">The sequence shown here is derived from an EMBL/GenBank/DDBJ whole genome shotgun (WGS) entry which is preliminary data.</text>
</comment>
<evidence type="ECO:0000313" key="3">
    <source>
        <dbReference type="Proteomes" id="UP000823561"/>
    </source>
</evidence>
<dbReference type="AlphaFoldDB" id="A0AAV6FT15"/>
<keyword evidence="1" id="KW-0472">Membrane</keyword>
<keyword evidence="1" id="KW-1133">Transmembrane helix</keyword>
<organism evidence="2 3">
    <name type="scientific">Alosa alosa</name>
    <name type="common">allis shad</name>
    <dbReference type="NCBI Taxonomy" id="278164"/>
    <lineage>
        <taxon>Eukaryota</taxon>
        <taxon>Metazoa</taxon>
        <taxon>Chordata</taxon>
        <taxon>Craniata</taxon>
        <taxon>Vertebrata</taxon>
        <taxon>Euteleostomi</taxon>
        <taxon>Actinopterygii</taxon>
        <taxon>Neopterygii</taxon>
        <taxon>Teleostei</taxon>
        <taxon>Clupei</taxon>
        <taxon>Clupeiformes</taxon>
        <taxon>Clupeoidei</taxon>
        <taxon>Clupeidae</taxon>
        <taxon>Alosa</taxon>
    </lineage>
</organism>
<protein>
    <submittedName>
        <fullName evidence="2">Uncharacterized protein</fullName>
    </submittedName>
</protein>
<sequence length="136" mass="15298">MVCENVGNEFCKHPAWYRLGTEVLAVESRRDRGLQEVLSTPAVVTTELESSCACLIIGLACFVMFIICLWIIKSKRVCSKCGGRLICQCLKSLEQLLVKVRTIEQRMGVLEDSLPFTMQLTRASLDEPLLKEDQSD</sequence>
<name>A0AAV6FT15_9TELE</name>
<gene>
    <name evidence="2" type="ORF">AALO_G00247080</name>
</gene>
<evidence type="ECO:0000313" key="2">
    <source>
        <dbReference type="EMBL" id="KAG5265853.1"/>
    </source>
</evidence>
<dbReference type="EMBL" id="JADWDJ010000019">
    <property type="protein sequence ID" value="KAG5265853.1"/>
    <property type="molecule type" value="Genomic_DNA"/>
</dbReference>
<evidence type="ECO:0000256" key="1">
    <source>
        <dbReference type="SAM" id="Phobius"/>
    </source>
</evidence>
<feature type="transmembrane region" description="Helical" evidence="1">
    <location>
        <begin position="48"/>
        <end position="72"/>
    </location>
</feature>
<reference evidence="2" key="1">
    <citation type="submission" date="2020-10" db="EMBL/GenBank/DDBJ databases">
        <title>Chromosome-scale genome assembly of the Allis shad, Alosa alosa.</title>
        <authorList>
            <person name="Margot Z."/>
            <person name="Christophe K."/>
            <person name="Cabau C."/>
            <person name="Louis A."/>
            <person name="Berthelot C."/>
            <person name="Parey E."/>
            <person name="Roest Crollius H."/>
            <person name="Montfort J."/>
            <person name="Robinson-Rechavi M."/>
            <person name="Bucao C."/>
            <person name="Bouchez O."/>
            <person name="Gislard M."/>
            <person name="Lluch J."/>
            <person name="Milhes M."/>
            <person name="Lampietro C."/>
            <person name="Lopez Roques C."/>
            <person name="Donnadieu C."/>
            <person name="Braasch I."/>
            <person name="Desvignes T."/>
            <person name="Postlethwait J."/>
            <person name="Bobe J."/>
            <person name="Guiguen Y."/>
        </authorList>
    </citation>
    <scope>NUCLEOTIDE SEQUENCE</scope>
    <source>
        <strain evidence="2">M-15738</strain>
        <tissue evidence="2">Blood</tissue>
    </source>
</reference>
<accession>A0AAV6FT15</accession>
<keyword evidence="3" id="KW-1185">Reference proteome</keyword>